<accession>A0A2J7YWJ6</accession>
<dbReference type="AlphaFoldDB" id="A0A2J7YWJ6"/>
<dbReference type="Proteomes" id="UP000236520">
    <property type="component" value="Unassembled WGS sequence"/>
</dbReference>
<proteinExistence type="predicted"/>
<protein>
    <submittedName>
        <fullName evidence="1">Uncharacterized protein</fullName>
    </submittedName>
</protein>
<dbReference type="EMBL" id="LJIW01000002">
    <property type="protein sequence ID" value="PNG92279.1"/>
    <property type="molecule type" value="Genomic_DNA"/>
</dbReference>
<name>A0A2J7YWJ6_STRMQ</name>
<evidence type="ECO:0000313" key="2">
    <source>
        <dbReference type="Proteomes" id="UP000236520"/>
    </source>
</evidence>
<comment type="caution">
    <text evidence="1">The sequence shown here is derived from an EMBL/GenBank/DDBJ whole genome shotgun (WGS) entry which is preliminary data.</text>
</comment>
<keyword evidence="2" id="KW-1185">Reference proteome</keyword>
<sequence length="34" mass="3608">MGDLVRVIVAERLDHLGIHGGSALRDDYGSQVTG</sequence>
<organism evidence="1 2">
    <name type="scientific">Streptomyces malaysiensis</name>
    <dbReference type="NCBI Taxonomy" id="92644"/>
    <lineage>
        <taxon>Bacteria</taxon>
        <taxon>Bacillati</taxon>
        <taxon>Actinomycetota</taxon>
        <taxon>Actinomycetes</taxon>
        <taxon>Kitasatosporales</taxon>
        <taxon>Streptomycetaceae</taxon>
        <taxon>Streptomyces</taxon>
        <taxon>Streptomyces violaceusniger group</taxon>
    </lineage>
</organism>
<reference evidence="1 2" key="1">
    <citation type="submission" date="2015-09" db="EMBL/GenBank/DDBJ databases">
        <title>Genome sequence, genome mining and natural product profiling of a biocontrol bacterium Streptomyces malaysiensis F913.</title>
        <authorList>
            <person name="Xu Y."/>
            <person name="Wei J."/>
            <person name="Xie J."/>
            <person name="Li T."/>
            <person name="Zhou Z."/>
        </authorList>
    </citation>
    <scope>NUCLEOTIDE SEQUENCE [LARGE SCALE GENOMIC DNA]</scope>
    <source>
        <strain evidence="1 2">F913</strain>
    </source>
</reference>
<gene>
    <name evidence="1" type="ORF">SMF913_27744</name>
</gene>
<evidence type="ECO:0000313" key="1">
    <source>
        <dbReference type="EMBL" id="PNG92279.1"/>
    </source>
</evidence>